<evidence type="ECO:0000256" key="2">
    <source>
        <dbReference type="ARBA" id="ARBA00022840"/>
    </source>
</evidence>
<dbReference type="InterPro" id="IPR020459">
    <property type="entry name" value="AMP-binding"/>
</dbReference>
<dbReference type="Proteomes" id="UP000231019">
    <property type="component" value="Unassembled WGS sequence"/>
</dbReference>
<dbReference type="SUPFAM" id="SSF56801">
    <property type="entry name" value="Acetyl-CoA synthetase-like"/>
    <property type="match status" value="1"/>
</dbReference>
<keyword evidence="2" id="KW-0067">ATP-binding</keyword>
<evidence type="ECO:0000256" key="1">
    <source>
        <dbReference type="ARBA" id="ARBA00022741"/>
    </source>
</evidence>
<dbReference type="GO" id="GO:0016020">
    <property type="term" value="C:membrane"/>
    <property type="evidence" value="ECO:0007669"/>
    <property type="project" value="TreeGrafter"/>
</dbReference>
<reference evidence="4 5" key="1">
    <citation type="submission" date="2017-09" db="EMBL/GenBank/DDBJ databases">
        <title>Depth-based differentiation of microbial function through sediment-hosted aquifers and enrichment of novel symbionts in the deep terrestrial subsurface.</title>
        <authorList>
            <person name="Probst A.J."/>
            <person name="Ladd B."/>
            <person name="Jarett J.K."/>
            <person name="Geller-Mcgrath D.E."/>
            <person name="Sieber C.M."/>
            <person name="Emerson J.B."/>
            <person name="Anantharaman K."/>
            <person name="Thomas B.C."/>
            <person name="Malmstrom R."/>
            <person name="Stieglmeier M."/>
            <person name="Klingl A."/>
            <person name="Woyke T."/>
            <person name="Ryan C.M."/>
            <person name="Banfield J.F."/>
        </authorList>
    </citation>
    <scope>NUCLEOTIDE SEQUENCE [LARGE SCALE GENOMIC DNA]</scope>
    <source>
        <strain evidence="4">CG17_big_fil_post_rev_8_21_14_2_50_48_46</strain>
    </source>
</reference>
<accession>A0A2M7G8Q0</accession>
<dbReference type="PANTHER" id="PTHR43272:SF33">
    <property type="entry name" value="AMP-BINDING DOMAIN-CONTAINING PROTEIN-RELATED"/>
    <property type="match status" value="1"/>
</dbReference>
<dbReference type="Pfam" id="PF00501">
    <property type="entry name" value="AMP-binding"/>
    <property type="match status" value="1"/>
</dbReference>
<comment type="caution">
    <text evidence="4">The sequence shown here is derived from an EMBL/GenBank/DDBJ whole genome shotgun (WGS) entry which is preliminary data.</text>
</comment>
<dbReference type="GO" id="GO:0004467">
    <property type="term" value="F:long-chain fatty acid-CoA ligase activity"/>
    <property type="evidence" value="ECO:0007669"/>
    <property type="project" value="TreeGrafter"/>
</dbReference>
<dbReference type="EMBL" id="PFFQ01000012">
    <property type="protein sequence ID" value="PIW18490.1"/>
    <property type="molecule type" value="Genomic_DNA"/>
</dbReference>
<dbReference type="PRINTS" id="PR00154">
    <property type="entry name" value="AMPBINDING"/>
</dbReference>
<dbReference type="AlphaFoldDB" id="A0A2M7G8Q0"/>
<dbReference type="Pfam" id="PF23562">
    <property type="entry name" value="AMP-binding_C_3"/>
    <property type="match status" value="1"/>
</dbReference>
<dbReference type="PANTHER" id="PTHR43272">
    <property type="entry name" value="LONG-CHAIN-FATTY-ACID--COA LIGASE"/>
    <property type="match status" value="1"/>
</dbReference>
<dbReference type="CDD" id="cd05907">
    <property type="entry name" value="VL_LC_FACS_like"/>
    <property type="match status" value="1"/>
</dbReference>
<dbReference type="Gene3D" id="3.40.50.12780">
    <property type="entry name" value="N-terminal domain of ligase-like"/>
    <property type="match status" value="1"/>
</dbReference>
<evidence type="ECO:0000313" key="4">
    <source>
        <dbReference type="EMBL" id="PIW18490.1"/>
    </source>
</evidence>
<name>A0A2M7G8Q0_9BACT</name>
<protein>
    <recommendedName>
        <fullName evidence="3">AMP-dependent synthetase/ligase domain-containing protein</fullName>
    </recommendedName>
</protein>
<organism evidence="4 5">
    <name type="scientific">bacterium (Candidatus Blackallbacteria) CG17_big_fil_post_rev_8_21_14_2_50_48_46</name>
    <dbReference type="NCBI Taxonomy" id="2014261"/>
    <lineage>
        <taxon>Bacteria</taxon>
        <taxon>Candidatus Blackallbacteria</taxon>
    </lineage>
</organism>
<gene>
    <name evidence="4" type="ORF">COW36_04150</name>
</gene>
<dbReference type="InterPro" id="IPR020845">
    <property type="entry name" value="AMP-binding_CS"/>
</dbReference>
<keyword evidence="1" id="KW-0547">Nucleotide-binding</keyword>
<evidence type="ECO:0000259" key="3">
    <source>
        <dbReference type="Pfam" id="PF00501"/>
    </source>
</evidence>
<sequence>MDLNSAPHQSKDLFAAIEKWQDQPRFMIPAGENWQSITWNQYGKDVRALGGYLTGGLETQEKVAVLGNTSYAWIVAYSAIQSVRGIVVPIYPASKGDLIEYFLDHSESRILFCDASFLKTLATISLGKIEKIILLEGDADTHNLPVPVLSFAQALEEGLGQGASFESRLSTVASEDLATIIYTSGTTGLPKGVMLSHSNLEASSHDWIQLNGPHIPQNAVDIHWLPLSHAFGIGAIMLGNRLGWQSWFASPKDVLDRFASVKPHTFLSVPAYWEKLYLQIQAAGGDKAAFEKVTGGRLVFGLSGGAGLKKEIKEGFYNLGLLVIEGYGLTECSPTLTMNRFEAFNFDSVGVAYPSVTLKLAEDGEILAKGPNVFKGYYKDAEATAGAFDQAGWFKTGDVGQWLEGGFLKIIDRKKEILVTSGGKNVPPQNIERKFQDNPLIQHLIVYGDGKKYLTALVTLEETALRKALNDSESPWEALCTSEKAYTLAMEQIQTVNQELASYETLKKIWICPKPLTVEDNLLTASFKARRKAIYERYGNELEQLYQA</sequence>
<dbReference type="PROSITE" id="PS00455">
    <property type="entry name" value="AMP_BINDING"/>
    <property type="match status" value="1"/>
</dbReference>
<evidence type="ECO:0000313" key="5">
    <source>
        <dbReference type="Proteomes" id="UP000231019"/>
    </source>
</evidence>
<dbReference type="InterPro" id="IPR000873">
    <property type="entry name" value="AMP-dep_synth/lig_dom"/>
</dbReference>
<proteinExistence type="predicted"/>
<dbReference type="GO" id="GO:0005524">
    <property type="term" value="F:ATP binding"/>
    <property type="evidence" value="ECO:0007669"/>
    <property type="project" value="UniProtKB-KW"/>
</dbReference>
<dbReference type="InterPro" id="IPR042099">
    <property type="entry name" value="ANL_N_sf"/>
</dbReference>
<feature type="domain" description="AMP-dependent synthetase/ligase" evidence="3">
    <location>
        <begin position="18"/>
        <end position="378"/>
    </location>
</feature>